<gene>
    <name evidence="1" type="primary">B7P43_G10715</name>
    <name evidence="1" type="ORF">TNCT_65981</name>
</gene>
<name>A0A8X6L384_TRICU</name>
<keyword evidence="2" id="KW-1185">Reference proteome</keyword>
<accession>A0A8X6L384</accession>
<dbReference type="AlphaFoldDB" id="A0A8X6L384"/>
<reference evidence="1" key="1">
    <citation type="submission" date="2020-07" db="EMBL/GenBank/DDBJ databases">
        <title>Multicomponent nature underlies the extraordinary mechanical properties of spider dragline silk.</title>
        <authorList>
            <person name="Kono N."/>
            <person name="Nakamura H."/>
            <person name="Mori M."/>
            <person name="Yoshida Y."/>
            <person name="Ohtoshi R."/>
            <person name="Malay A.D."/>
            <person name="Moran D.A.P."/>
            <person name="Tomita M."/>
            <person name="Numata K."/>
            <person name="Arakawa K."/>
        </authorList>
    </citation>
    <scope>NUCLEOTIDE SEQUENCE</scope>
</reference>
<protein>
    <recommendedName>
        <fullName evidence="3">DDE Tnp4 domain-containing protein</fullName>
    </recommendedName>
</protein>
<dbReference type="Proteomes" id="UP000887116">
    <property type="component" value="Unassembled WGS sequence"/>
</dbReference>
<dbReference type="OrthoDB" id="6581217at2759"/>
<dbReference type="EMBL" id="BMAO01013984">
    <property type="protein sequence ID" value="GFQ92148.1"/>
    <property type="molecule type" value="Genomic_DNA"/>
</dbReference>
<sequence length="91" mass="10716">MGKSFHSLAFQYRISYSWISVITREVVEAIIRRMFHVVVPTPTMVQSQNITQQYFSKWHFPNCGRAIDGKHVRIKAPKNSGSLFYNYKDYL</sequence>
<proteinExistence type="predicted"/>
<comment type="caution">
    <text evidence="1">The sequence shown here is derived from an EMBL/GenBank/DDBJ whole genome shotgun (WGS) entry which is preliminary data.</text>
</comment>
<evidence type="ECO:0008006" key="3">
    <source>
        <dbReference type="Google" id="ProtNLM"/>
    </source>
</evidence>
<evidence type="ECO:0000313" key="2">
    <source>
        <dbReference type="Proteomes" id="UP000887116"/>
    </source>
</evidence>
<evidence type="ECO:0000313" key="1">
    <source>
        <dbReference type="EMBL" id="GFQ92148.1"/>
    </source>
</evidence>
<organism evidence="1 2">
    <name type="scientific">Trichonephila clavata</name>
    <name type="common">Joro spider</name>
    <name type="synonym">Nephila clavata</name>
    <dbReference type="NCBI Taxonomy" id="2740835"/>
    <lineage>
        <taxon>Eukaryota</taxon>
        <taxon>Metazoa</taxon>
        <taxon>Ecdysozoa</taxon>
        <taxon>Arthropoda</taxon>
        <taxon>Chelicerata</taxon>
        <taxon>Arachnida</taxon>
        <taxon>Araneae</taxon>
        <taxon>Araneomorphae</taxon>
        <taxon>Entelegynae</taxon>
        <taxon>Araneoidea</taxon>
        <taxon>Nephilidae</taxon>
        <taxon>Trichonephila</taxon>
    </lineage>
</organism>